<evidence type="ECO:0000259" key="5">
    <source>
        <dbReference type="PROSITE" id="PS50089"/>
    </source>
</evidence>
<dbReference type="EMBL" id="JAAGAX010000018">
    <property type="protein sequence ID" value="KAF2284758.1"/>
    <property type="molecule type" value="Genomic_DNA"/>
</dbReference>
<proteinExistence type="predicted"/>
<dbReference type="PROSITE" id="PS50089">
    <property type="entry name" value="ZF_RING_2"/>
    <property type="match status" value="1"/>
</dbReference>
<dbReference type="GO" id="GO:0008270">
    <property type="term" value="F:zinc ion binding"/>
    <property type="evidence" value="ECO:0007669"/>
    <property type="project" value="UniProtKB-KW"/>
</dbReference>
<sequence length="279" mass="30503">MCLSNLPASSEGVICVVVMNTALSISIFKGIVRSVLHIVDNRLAPFSSSSSSILFPDYSDTESFEFPLHSSDDCVRELRSRRPAKRFDAVSSCKQPQHDCPVCLTQFKPDSEINCLSCGHVFHKACLEKWLDYRKVTCPLCRSPVMPEEEDTSCSCCGLSPMPSLLHNSYATDLTPHQVHGRLRGPSATPIPSSHSTHSLLPSWPREVPITEVLSYSLEWLMNLAHSDFSGHSSTSSGGLCEVVWTLEADLAPGQVVYITGDPISLGVGSQHGSSDVFY</sequence>
<dbReference type="Gene3D" id="3.30.40.10">
    <property type="entry name" value="Zinc/RING finger domain, C3HC4 (zinc finger)"/>
    <property type="match status" value="1"/>
</dbReference>
<dbReference type="InterPro" id="IPR044249">
    <property type="entry name" value="XERICO-like"/>
</dbReference>
<protein>
    <recommendedName>
        <fullName evidence="5">RING-type domain-containing protein</fullName>
    </recommendedName>
</protein>
<dbReference type="InterPro" id="IPR013083">
    <property type="entry name" value="Znf_RING/FYVE/PHD"/>
</dbReference>
<evidence type="ECO:0000256" key="4">
    <source>
        <dbReference type="PROSITE-ProRule" id="PRU00175"/>
    </source>
</evidence>
<dbReference type="PANTHER" id="PTHR47258">
    <property type="match status" value="1"/>
</dbReference>
<name>A0A6A6K9S4_HEVBR</name>
<dbReference type="SMART" id="SM00744">
    <property type="entry name" value="RINGv"/>
    <property type="match status" value="1"/>
</dbReference>
<dbReference type="SMART" id="SM00184">
    <property type="entry name" value="RING"/>
    <property type="match status" value="1"/>
</dbReference>
<evidence type="ECO:0000256" key="2">
    <source>
        <dbReference type="ARBA" id="ARBA00022771"/>
    </source>
</evidence>
<keyword evidence="1" id="KW-0479">Metal-binding</keyword>
<gene>
    <name evidence="6" type="ORF">GH714_029943</name>
</gene>
<evidence type="ECO:0000256" key="1">
    <source>
        <dbReference type="ARBA" id="ARBA00022723"/>
    </source>
</evidence>
<dbReference type="Pfam" id="PF13639">
    <property type="entry name" value="zf-RING_2"/>
    <property type="match status" value="1"/>
</dbReference>
<keyword evidence="7" id="KW-1185">Reference proteome</keyword>
<reference evidence="6 7" key="1">
    <citation type="journal article" date="2020" name="Mol. Plant">
        <title>The Chromosome-Based Rubber Tree Genome Provides New Insights into Spurge Genome Evolution and Rubber Biosynthesis.</title>
        <authorList>
            <person name="Liu J."/>
            <person name="Shi C."/>
            <person name="Shi C.C."/>
            <person name="Li W."/>
            <person name="Zhang Q.J."/>
            <person name="Zhang Y."/>
            <person name="Li K."/>
            <person name="Lu H.F."/>
            <person name="Shi C."/>
            <person name="Zhu S.T."/>
            <person name="Xiao Z.Y."/>
            <person name="Nan H."/>
            <person name="Yue Y."/>
            <person name="Zhu X.G."/>
            <person name="Wu Y."/>
            <person name="Hong X.N."/>
            <person name="Fan G.Y."/>
            <person name="Tong Y."/>
            <person name="Zhang D."/>
            <person name="Mao C.L."/>
            <person name="Liu Y.L."/>
            <person name="Hao S.J."/>
            <person name="Liu W.Q."/>
            <person name="Lv M.Q."/>
            <person name="Zhang H.B."/>
            <person name="Liu Y."/>
            <person name="Hu-Tang G.R."/>
            <person name="Wang J.P."/>
            <person name="Wang J.H."/>
            <person name="Sun Y.H."/>
            <person name="Ni S.B."/>
            <person name="Chen W.B."/>
            <person name="Zhang X.C."/>
            <person name="Jiao Y.N."/>
            <person name="Eichler E.E."/>
            <person name="Li G.H."/>
            <person name="Liu X."/>
            <person name="Gao L.Z."/>
        </authorList>
    </citation>
    <scope>NUCLEOTIDE SEQUENCE [LARGE SCALE GENOMIC DNA]</scope>
    <source>
        <strain evidence="7">cv. GT1</strain>
        <tissue evidence="6">Leaf</tissue>
    </source>
</reference>
<organism evidence="6 7">
    <name type="scientific">Hevea brasiliensis</name>
    <name type="common">Para rubber tree</name>
    <name type="synonym">Siphonia brasiliensis</name>
    <dbReference type="NCBI Taxonomy" id="3981"/>
    <lineage>
        <taxon>Eukaryota</taxon>
        <taxon>Viridiplantae</taxon>
        <taxon>Streptophyta</taxon>
        <taxon>Embryophyta</taxon>
        <taxon>Tracheophyta</taxon>
        <taxon>Spermatophyta</taxon>
        <taxon>Magnoliopsida</taxon>
        <taxon>eudicotyledons</taxon>
        <taxon>Gunneridae</taxon>
        <taxon>Pentapetalae</taxon>
        <taxon>rosids</taxon>
        <taxon>fabids</taxon>
        <taxon>Malpighiales</taxon>
        <taxon>Euphorbiaceae</taxon>
        <taxon>Crotonoideae</taxon>
        <taxon>Micrandreae</taxon>
        <taxon>Hevea</taxon>
    </lineage>
</organism>
<accession>A0A6A6K9S4</accession>
<dbReference type="InterPro" id="IPR001841">
    <property type="entry name" value="Znf_RING"/>
</dbReference>
<feature type="domain" description="RING-type" evidence="5">
    <location>
        <begin position="100"/>
        <end position="142"/>
    </location>
</feature>
<evidence type="ECO:0000256" key="3">
    <source>
        <dbReference type="ARBA" id="ARBA00022833"/>
    </source>
</evidence>
<comment type="caution">
    <text evidence="6">The sequence shown here is derived from an EMBL/GenBank/DDBJ whole genome shotgun (WGS) entry which is preliminary data.</text>
</comment>
<dbReference type="PANTHER" id="PTHR47258:SF1">
    <property type="entry name" value="E3 UBIQUITIN-PROTEIN LIGASE XERICO-RELATED"/>
    <property type="match status" value="1"/>
</dbReference>
<dbReference type="InterPro" id="IPR011016">
    <property type="entry name" value="Znf_RING-CH"/>
</dbReference>
<keyword evidence="2 4" id="KW-0863">Zinc-finger</keyword>
<evidence type="ECO:0000313" key="7">
    <source>
        <dbReference type="Proteomes" id="UP000467840"/>
    </source>
</evidence>
<evidence type="ECO:0000313" key="6">
    <source>
        <dbReference type="EMBL" id="KAF2284758.1"/>
    </source>
</evidence>
<dbReference type="SUPFAM" id="SSF57850">
    <property type="entry name" value="RING/U-box"/>
    <property type="match status" value="1"/>
</dbReference>
<dbReference type="Proteomes" id="UP000467840">
    <property type="component" value="Chromosome 12"/>
</dbReference>
<dbReference type="AlphaFoldDB" id="A0A6A6K9S4"/>
<keyword evidence="3" id="KW-0862">Zinc</keyword>